<sequence length="911" mass="97386">MNPHVGDPPSDLPFFHYMTERERINRYSAIKRTTVLASLPGRCPYRARSSPKNSKKLELGWLEFHSPEPPDPQVARPGDVWIQIPLNFDPTAGTPDPSVCRLFVCYSAEGRQWTEWEGDERVHSNVPPVGIHPLVSPALWDGTTKRDAQFYLAFTGSEFTWVNGVRLAIIAGQWRLGRLPGDWMKRLITKHSIDGIPFLQPTAAIAAWAERKTLTASGVLKRKDRKRVSNEPTPELPSTKRWKSGNETSSVGGPQGWHPVSAPPAPPHHEAGTMAYPYSFVSWPHWTVMQSSFPRQSTPPSSDVSDGPMDTPATPPPPNFMLRPATFTLPLSPGNESLPSDDPPPTPPSPVPQLQRPSTEGRPPPAMYPHVSFTPTLSPPRYGERARKRVLRSSPLPIPTQGTQVAVAGSSASGQDSPSASAHSTVDASTCAVSTYVSTPPTTEGRRAPAGAIEAPPGVRGKYAKAGAMQRGWSLYVGDTELLMRFPCDKCKRAGAICSGLDGERCGRCRAIRKPCSHNTQPRPSISKSHPSGSKIVPPALVSTVEQGSVASNAMEKDGMPSRRQAGGLVVGEKIKLKLKLGNIFGTPPGGAAPPLESGRAQDDSPAESQDERDNTVEELMHSDEGKNGTASKNAQEGSVAPATLSSQEPAAVFIPQAAIPDRIFTLHDRGGQTGPHGNAHANTSIASVDEIADACTSSGAPTMAVESLDCEGATIEPGTQRMAGSGEPNDLLNIRSTGPSEIFCHVGPVGRCDPASQTKLYDFLETEITDDTGDIVDDPIPDPVGDPAPNCSQEVCTCAADGAAVGGGSSSAMPAIVRGVSPNVDLRMGHSQKGSSFPPALVSPSHESMHISPRQVVDDGSPSSPEEQMSVDDQIVRFMEIALNGMAQVQDGLRGVFAIQKRRRVVQKKR</sequence>
<name>A0ACC0U4Y3_9AGAM</name>
<evidence type="ECO:0000313" key="1">
    <source>
        <dbReference type="EMBL" id="KAI9461877.1"/>
    </source>
</evidence>
<organism evidence="1 2">
    <name type="scientific">Russula earlei</name>
    <dbReference type="NCBI Taxonomy" id="71964"/>
    <lineage>
        <taxon>Eukaryota</taxon>
        <taxon>Fungi</taxon>
        <taxon>Dikarya</taxon>
        <taxon>Basidiomycota</taxon>
        <taxon>Agaricomycotina</taxon>
        <taxon>Agaricomycetes</taxon>
        <taxon>Russulales</taxon>
        <taxon>Russulaceae</taxon>
        <taxon>Russula</taxon>
    </lineage>
</organism>
<evidence type="ECO:0000313" key="2">
    <source>
        <dbReference type="Proteomes" id="UP001207468"/>
    </source>
</evidence>
<proteinExistence type="predicted"/>
<protein>
    <submittedName>
        <fullName evidence="1">Uncharacterized protein</fullName>
    </submittedName>
</protein>
<dbReference type="Proteomes" id="UP001207468">
    <property type="component" value="Unassembled WGS sequence"/>
</dbReference>
<keyword evidence="2" id="KW-1185">Reference proteome</keyword>
<comment type="caution">
    <text evidence="1">The sequence shown here is derived from an EMBL/GenBank/DDBJ whole genome shotgun (WGS) entry which is preliminary data.</text>
</comment>
<gene>
    <name evidence="1" type="ORF">F5148DRAFT_1214572</name>
</gene>
<dbReference type="EMBL" id="JAGFNK010000172">
    <property type="protein sequence ID" value="KAI9461877.1"/>
    <property type="molecule type" value="Genomic_DNA"/>
</dbReference>
<accession>A0ACC0U4Y3</accession>
<reference evidence="1" key="1">
    <citation type="submission" date="2021-03" db="EMBL/GenBank/DDBJ databases">
        <title>Evolutionary priming and transition to the ectomycorrhizal habit in an iconic lineage of mushroom-forming fungi: is preadaptation a requirement?</title>
        <authorList>
            <consortium name="DOE Joint Genome Institute"/>
            <person name="Looney B.P."/>
            <person name="Miyauchi S."/>
            <person name="Morin E."/>
            <person name="Drula E."/>
            <person name="Courty P.E."/>
            <person name="Chicoki N."/>
            <person name="Fauchery L."/>
            <person name="Kohler A."/>
            <person name="Kuo A."/>
            <person name="LaButti K."/>
            <person name="Pangilinan J."/>
            <person name="Lipzen A."/>
            <person name="Riley R."/>
            <person name="Andreopoulos W."/>
            <person name="He G."/>
            <person name="Johnson J."/>
            <person name="Barry K.W."/>
            <person name="Grigoriev I.V."/>
            <person name="Nagy L."/>
            <person name="Hibbett D."/>
            <person name="Henrissat B."/>
            <person name="Matheny P.B."/>
            <person name="Labbe J."/>
            <person name="Martin A.F."/>
        </authorList>
    </citation>
    <scope>NUCLEOTIDE SEQUENCE</scope>
    <source>
        <strain evidence="1">BPL698</strain>
    </source>
</reference>